<feature type="binding site" description="covalent" evidence="8">
    <location>
        <position position="77"/>
    </location>
    <ligand>
        <name>heme c</name>
        <dbReference type="ChEBI" id="CHEBI:61717"/>
        <label>1</label>
    </ligand>
</feature>
<evidence type="ECO:0000256" key="10">
    <source>
        <dbReference type="SAM" id="SignalP"/>
    </source>
</evidence>
<feature type="binding site" description="covalent" evidence="8">
    <location>
        <position position="74"/>
    </location>
    <ligand>
        <name>heme c</name>
        <dbReference type="ChEBI" id="CHEBI:61717"/>
        <label>1</label>
    </ligand>
</feature>
<dbReference type="InterPro" id="IPR036909">
    <property type="entry name" value="Cyt_c-like_dom_sf"/>
</dbReference>
<dbReference type="KEGG" id="pbap:Pla133_47200"/>
<dbReference type="InterPro" id="IPR004852">
    <property type="entry name" value="Di-haem_cyt_c_peroxidsae"/>
</dbReference>
<dbReference type="SUPFAM" id="SSF46626">
    <property type="entry name" value="Cytochrome c"/>
    <property type="match status" value="2"/>
</dbReference>
<evidence type="ECO:0000256" key="8">
    <source>
        <dbReference type="PIRSR" id="PIRSR000294-1"/>
    </source>
</evidence>
<keyword evidence="7 9" id="KW-0408">Iron</keyword>
<feature type="signal peptide" evidence="10">
    <location>
        <begin position="1"/>
        <end position="27"/>
    </location>
</feature>
<comment type="PTM">
    <text evidence="8">Binds 2 heme groups per subunit.</text>
</comment>
<dbReference type="GO" id="GO:0004130">
    <property type="term" value="F:cytochrome-c peroxidase activity"/>
    <property type="evidence" value="ECO:0007669"/>
    <property type="project" value="UniProtKB-EC"/>
</dbReference>
<reference evidence="12 13" key="1">
    <citation type="submission" date="2019-02" db="EMBL/GenBank/DDBJ databases">
        <title>Deep-cultivation of Planctomycetes and their phenomic and genomic characterization uncovers novel biology.</title>
        <authorList>
            <person name="Wiegand S."/>
            <person name="Jogler M."/>
            <person name="Boedeker C."/>
            <person name="Pinto D."/>
            <person name="Vollmers J."/>
            <person name="Rivas-Marin E."/>
            <person name="Kohn T."/>
            <person name="Peeters S.H."/>
            <person name="Heuer A."/>
            <person name="Rast P."/>
            <person name="Oberbeckmann S."/>
            <person name="Bunk B."/>
            <person name="Jeske O."/>
            <person name="Meyerdierks A."/>
            <person name="Storesund J.E."/>
            <person name="Kallscheuer N."/>
            <person name="Luecker S."/>
            <person name="Lage O.M."/>
            <person name="Pohl T."/>
            <person name="Merkel B.J."/>
            <person name="Hornburger P."/>
            <person name="Mueller R.-W."/>
            <person name="Bruemmer F."/>
            <person name="Labrenz M."/>
            <person name="Spormann A.M."/>
            <person name="Op den Camp H."/>
            <person name="Overmann J."/>
            <person name="Amann R."/>
            <person name="Jetten M.S.M."/>
            <person name="Mascher T."/>
            <person name="Medema M.H."/>
            <person name="Devos D.P."/>
            <person name="Kaster A.-K."/>
            <person name="Ovreas L."/>
            <person name="Rohde M."/>
            <person name="Galperin M.Y."/>
            <person name="Jogler C."/>
        </authorList>
    </citation>
    <scope>NUCLEOTIDE SEQUENCE [LARGE SCALE GENOMIC DNA]</scope>
    <source>
        <strain evidence="12 13">Pla133</strain>
    </source>
</reference>
<gene>
    <name evidence="12" type="primary">ccp_4</name>
    <name evidence="12" type="ORF">Pla133_47200</name>
</gene>
<organism evidence="12 13">
    <name type="scientific">Engelhardtia mirabilis</name>
    <dbReference type="NCBI Taxonomy" id="2528011"/>
    <lineage>
        <taxon>Bacteria</taxon>
        <taxon>Pseudomonadati</taxon>
        <taxon>Planctomycetota</taxon>
        <taxon>Planctomycetia</taxon>
        <taxon>Planctomycetia incertae sedis</taxon>
        <taxon>Engelhardtia</taxon>
    </lineage>
</organism>
<keyword evidence="13" id="KW-1185">Reference proteome</keyword>
<comment type="subcellular location">
    <subcellularLocation>
        <location evidence="1">Periplasm</location>
    </subcellularLocation>
</comment>
<protein>
    <submittedName>
        <fullName evidence="12">Cytochrome c551 peroxidase</fullName>
        <ecNumber evidence="12">1.11.1.5</ecNumber>
    </submittedName>
</protein>
<dbReference type="PIRSF" id="PIRSF000294">
    <property type="entry name" value="Cytochrome-c_peroxidase"/>
    <property type="match status" value="1"/>
</dbReference>
<evidence type="ECO:0000313" key="12">
    <source>
        <dbReference type="EMBL" id="QDU69600.1"/>
    </source>
</evidence>
<feature type="binding site" description="axial binding residue" evidence="9">
    <location>
        <position position="78"/>
    </location>
    <ligand>
        <name>heme c</name>
        <dbReference type="ChEBI" id="CHEBI:61717"/>
        <label>1</label>
    </ligand>
    <ligandPart>
        <name>Fe</name>
        <dbReference type="ChEBI" id="CHEBI:18248"/>
    </ligandPart>
</feature>
<evidence type="ECO:0000256" key="3">
    <source>
        <dbReference type="ARBA" id="ARBA00022723"/>
    </source>
</evidence>
<keyword evidence="3 9" id="KW-0479">Metal-binding</keyword>
<feature type="domain" description="Cytochrome c" evidence="11">
    <location>
        <begin position="233"/>
        <end position="375"/>
    </location>
</feature>
<keyword evidence="5" id="KW-0574">Periplasm</keyword>
<feature type="binding site" description="axial binding residue" evidence="9">
    <location>
        <position position="252"/>
    </location>
    <ligand>
        <name>heme c</name>
        <dbReference type="ChEBI" id="CHEBI:61717"/>
        <label>2</label>
    </ligand>
    <ligandPart>
        <name>Fe</name>
        <dbReference type="ChEBI" id="CHEBI:18248"/>
    </ligandPart>
</feature>
<dbReference type="GO" id="GO:0046872">
    <property type="term" value="F:metal ion binding"/>
    <property type="evidence" value="ECO:0007669"/>
    <property type="project" value="UniProtKB-KW"/>
</dbReference>
<evidence type="ECO:0000313" key="13">
    <source>
        <dbReference type="Proteomes" id="UP000316921"/>
    </source>
</evidence>
<dbReference type="Proteomes" id="UP000316921">
    <property type="component" value="Chromosome"/>
</dbReference>
<dbReference type="AlphaFoldDB" id="A0A518BRL9"/>
<comment type="cofactor">
    <cofactor evidence="8">
        <name>heme</name>
        <dbReference type="ChEBI" id="CHEBI:30413"/>
    </cofactor>
    <text evidence="8">Binds 2 heme groups.</text>
</comment>
<keyword evidence="4 10" id="KW-0732">Signal</keyword>
<keyword evidence="6 12" id="KW-0560">Oxidoreductase</keyword>
<dbReference type="Gene3D" id="1.10.760.10">
    <property type="entry name" value="Cytochrome c-like domain"/>
    <property type="match status" value="2"/>
</dbReference>
<dbReference type="EC" id="1.11.1.5" evidence="12"/>
<dbReference type="InterPro" id="IPR026259">
    <property type="entry name" value="MauG/Cytc_peroxidase"/>
</dbReference>
<dbReference type="InterPro" id="IPR009056">
    <property type="entry name" value="Cyt_c-like_dom"/>
</dbReference>
<dbReference type="PANTHER" id="PTHR30600:SF10">
    <property type="entry name" value="BLL6722 PROTEIN"/>
    <property type="match status" value="1"/>
</dbReference>
<evidence type="ECO:0000256" key="9">
    <source>
        <dbReference type="PIRSR" id="PIRSR000294-2"/>
    </source>
</evidence>
<accession>A0A518BRL9</accession>
<feature type="binding site" description="covalent" evidence="8">
    <location>
        <position position="251"/>
    </location>
    <ligand>
        <name>heme c</name>
        <dbReference type="ChEBI" id="CHEBI:61717"/>
        <label>2</label>
    </ligand>
</feature>
<sequence length="381" mass="40508" precursor="true">MQFISTINAANAARSLPLALIAAASLAACSGGNGAVETPLQLQIGSVDPQLAQIDLGRKFFFDERTSAPQGVSCGMCHNPSKGWGDDRPQGKGVQDHTLAGDVDGDGMPDHEGTLAVAGNYFKTILTPRNTPTIYNAHVFPNIFWDGRAGDLVHQAQFPVEAGFEMNTSWDAHVLPMISADPEYTQLLTDAYGDGAATKQRLIEAIGAYEATISVFDTPFDDYEAGKLYALNKQEKRGHKVFFGKGGCFQCHPAPLLTTTGYANTGVPTAGSFALNGGVDLGRGVYTDLTQDPPVDIDNPADYAKFKIPQLRMVGVTGPYMHNGAFSTLEEVVEFYDQGGGPDLSGTGTKDPRIVPLGLSPGEKAALVAFLEFALTGDEIK</sequence>
<keyword evidence="2 8" id="KW-0349">Heme</keyword>
<name>A0A518BRL9_9BACT</name>
<evidence type="ECO:0000256" key="7">
    <source>
        <dbReference type="ARBA" id="ARBA00023004"/>
    </source>
</evidence>
<feature type="binding site" description="covalent" evidence="8">
    <location>
        <position position="248"/>
    </location>
    <ligand>
        <name>heme c</name>
        <dbReference type="ChEBI" id="CHEBI:61717"/>
        <label>2</label>
    </ligand>
</feature>
<dbReference type="EMBL" id="CP036287">
    <property type="protein sequence ID" value="QDU69600.1"/>
    <property type="molecule type" value="Genomic_DNA"/>
</dbReference>
<dbReference type="GO" id="GO:0009055">
    <property type="term" value="F:electron transfer activity"/>
    <property type="evidence" value="ECO:0007669"/>
    <property type="project" value="InterPro"/>
</dbReference>
<dbReference type="PANTHER" id="PTHR30600">
    <property type="entry name" value="CYTOCHROME C PEROXIDASE-RELATED"/>
    <property type="match status" value="1"/>
</dbReference>
<evidence type="ECO:0000256" key="5">
    <source>
        <dbReference type="ARBA" id="ARBA00022764"/>
    </source>
</evidence>
<dbReference type="GO" id="GO:0042597">
    <property type="term" value="C:periplasmic space"/>
    <property type="evidence" value="ECO:0007669"/>
    <property type="project" value="UniProtKB-SubCell"/>
</dbReference>
<evidence type="ECO:0000256" key="1">
    <source>
        <dbReference type="ARBA" id="ARBA00004418"/>
    </source>
</evidence>
<dbReference type="GO" id="GO:0020037">
    <property type="term" value="F:heme binding"/>
    <property type="evidence" value="ECO:0007669"/>
    <property type="project" value="InterPro"/>
</dbReference>
<dbReference type="Pfam" id="PF03150">
    <property type="entry name" value="CCP_MauG"/>
    <property type="match status" value="1"/>
</dbReference>
<dbReference type="InterPro" id="IPR051395">
    <property type="entry name" value="Cytochrome_c_Peroxidase/MauG"/>
</dbReference>
<dbReference type="RefSeq" id="WP_145069644.1">
    <property type="nucleotide sequence ID" value="NZ_CP036287.1"/>
</dbReference>
<keyword evidence="12" id="KW-0575">Peroxidase</keyword>
<dbReference type="PROSITE" id="PS51007">
    <property type="entry name" value="CYTC"/>
    <property type="match status" value="1"/>
</dbReference>
<evidence type="ECO:0000256" key="6">
    <source>
        <dbReference type="ARBA" id="ARBA00023002"/>
    </source>
</evidence>
<evidence type="ECO:0000256" key="2">
    <source>
        <dbReference type="ARBA" id="ARBA00022617"/>
    </source>
</evidence>
<evidence type="ECO:0000256" key="4">
    <source>
        <dbReference type="ARBA" id="ARBA00022729"/>
    </source>
</evidence>
<proteinExistence type="predicted"/>
<feature type="chain" id="PRO_5021888879" evidence="10">
    <location>
        <begin position="28"/>
        <end position="381"/>
    </location>
</feature>
<evidence type="ECO:0000259" key="11">
    <source>
        <dbReference type="PROSITE" id="PS51007"/>
    </source>
</evidence>